<protein>
    <submittedName>
        <fullName evidence="3">Putative guanyl-specific ribonuclease f1</fullName>
    </submittedName>
</protein>
<name>A0A0B1NZL4_UNCNE</name>
<dbReference type="AlphaFoldDB" id="A0A0B1NZL4"/>
<dbReference type="GO" id="GO:0016787">
    <property type="term" value="F:hydrolase activity"/>
    <property type="evidence" value="ECO:0007669"/>
    <property type="project" value="UniProtKB-KW"/>
</dbReference>
<keyword evidence="1" id="KW-0540">Nuclease</keyword>
<comment type="caution">
    <text evidence="3">The sequence shown here is derived from an EMBL/GenBank/DDBJ whole genome shotgun (WGS) entry which is preliminary data.</text>
</comment>
<dbReference type="Gene3D" id="3.10.450.30">
    <property type="entry name" value="Microbial ribonucleases"/>
    <property type="match status" value="1"/>
</dbReference>
<dbReference type="SUPFAM" id="SSF53933">
    <property type="entry name" value="Microbial ribonucleases"/>
    <property type="match status" value="1"/>
</dbReference>
<dbReference type="Proteomes" id="UP000030854">
    <property type="component" value="Unassembled WGS sequence"/>
</dbReference>
<evidence type="ECO:0000313" key="3">
    <source>
        <dbReference type="EMBL" id="KHJ30485.1"/>
    </source>
</evidence>
<keyword evidence="4" id="KW-1185">Reference proteome</keyword>
<evidence type="ECO:0000313" key="4">
    <source>
        <dbReference type="Proteomes" id="UP000030854"/>
    </source>
</evidence>
<evidence type="ECO:0000256" key="2">
    <source>
        <dbReference type="ARBA" id="ARBA00022801"/>
    </source>
</evidence>
<evidence type="ECO:0000256" key="1">
    <source>
        <dbReference type="ARBA" id="ARBA00022722"/>
    </source>
</evidence>
<organism evidence="3 4">
    <name type="scientific">Uncinula necator</name>
    <name type="common">Grape powdery mildew</name>
    <dbReference type="NCBI Taxonomy" id="52586"/>
    <lineage>
        <taxon>Eukaryota</taxon>
        <taxon>Fungi</taxon>
        <taxon>Dikarya</taxon>
        <taxon>Ascomycota</taxon>
        <taxon>Pezizomycotina</taxon>
        <taxon>Leotiomycetes</taxon>
        <taxon>Erysiphales</taxon>
        <taxon>Erysiphaceae</taxon>
        <taxon>Erysiphe</taxon>
    </lineage>
</organism>
<dbReference type="HOGENOM" id="CLU_1090683_0_0_1"/>
<accession>A0A0B1NZL4</accession>
<reference evidence="3 4" key="1">
    <citation type="journal article" date="2014" name="BMC Genomics">
        <title>Adaptive genomic structural variation in the grape powdery mildew pathogen, Erysiphe necator.</title>
        <authorList>
            <person name="Jones L."/>
            <person name="Riaz S."/>
            <person name="Morales-Cruz A."/>
            <person name="Amrine K.C."/>
            <person name="McGuire B."/>
            <person name="Gubler W.D."/>
            <person name="Walker M.A."/>
            <person name="Cantu D."/>
        </authorList>
    </citation>
    <scope>NUCLEOTIDE SEQUENCE [LARGE SCALE GENOMIC DNA]</scope>
    <source>
        <strain evidence="4">c</strain>
    </source>
</reference>
<proteinExistence type="predicted"/>
<dbReference type="GO" id="GO:0003723">
    <property type="term" value="F:RNA binding"/>
    <property type="evidence" value="ECO:0007669"/>
    <property type="project" value="InterPro"/>
</dbReference>
<sequence length="305" mass="34693">MILLSAGDMIILNWRLKKKKLTQSEAISVVLDKGGPYMILMDPFGQLKRVIVRTYDYDFVDCIASSTEIPAYVSHSNGEVSTKSKGITRSGFDCNGIFFDEKELHLARNLARESGKSRHNVYPMEHFSPPCDSPCLLWPLKPSGSMIRNGNLAPYRLVMSLDFQILFVALKGREKMKKCEKRTIAGGNINHDQSSFRCGKMVFHNSELLPVVDKACKNIMLHLKKYPMSYEGENFQVPGPYLIYPLMKDKEYIRGWPGLYFIVMNYDCVLAGVLMTRKKYILQTNSASRKVSKTSVKCVAFQLDE</sequence>
<dbReference type="GO" id="GO:0004540">
    <property type="term" value="F:RNA nuclease activity"/>
    <property type="evidence" value="ECO:0007669"/>
    <property type="project" value="InterPro"/>
</dbReference>
<keyword evidence="2" id="KW-0378">Hydrolase</keyword>
<gene>
    <name evidence="3" type="ORF">EV44_g3039</name>
</gene>
<dbReference type="InterPro" id="IPR016191">
    <property type="entry name" value="Ribonuclease/ribotoxin"/>
</dbReference>
<dbReference type="EMBL" id="JNVN01004144">
    <property type="protein sequence ID" value="KHJ30485.1"/>
    <property type="molecule type" value="Genomic_DNA"/>
</dbReference>